<sequence length="175" mass="19073">MQGEREDGFGREPSFKRPAERLVLEGYRYWSSGCATRSTEPWAEAQLLYCRVLGDRDGRQGIIALADFVKTLGECATCPLRRFHSGSRAICRDETLVIGLIAGLQNGDDQTTAFCLHRLCCPQLCDTVAAAAGNFALTLKCFDKVMLPVAVHVLVRLLAATRDGDDDPSGGAVLH</sequence>
<name>A0A327JFT6_9HYPH</name>
<dbReference type="Proteomes" id="UP000249299">
    <property type="component" value="Unassembled WGS sequence"/>
</dbReference>
<dbReference type="OrthoDB" id="7867040at2"/>
<proteinExistence type="predicted"/>
<reference evidence="1 2" key="1">
    <citation type="submission" date="2017-07" db="EMBL/GenBank/DDBJ databases">
        <title>Draft Genome Sequences of Select Purple Nonsulfur Bacteria.</title>
        <authorList>
            <person name="Lasarre B."/>
            <person name="Mckinlay J.B."/>
        </authorList>
    </citation>
    <scope>NUCLEOTIDE SEQUENCE [LARGE SCALE GENOMIC DNA]</scope>
    <source>
        <strain evidence="1 2">DSM 11290</strain>
    </source>
</reference>
<keyword evidence="2" id="KW-1185">Reference proteome</keyword>
<organism evidence="1 2">
    <name type="scientific">Rhodobium orientis</name>
    <dbReference type="NCBI Taxonomy" id="34017"/>
    <lineage>
        <taxon>Bacteria</taxon>
        <taxon>Pseudomonadati</taxon>
        <taxon>Pseudomonadota</taxon>
        <taxon>Alphaproteobacteria</taxon>
        <taxon>Hyphomicrobiales</taxon>
        <taxon>Rhodobiaceae</taxon>
        <taxon>Rhodobium</taxon>
    </lineage>
</organism>
<dbReference type="EMBL" id="NPEV01000059">
    <property type="protein sequence ID" value="RAI24995.1"/>
    <property type="molecule type" value="Genomic_DNA"/>
</dbReference>
<dbReference type="RefSeq" id="WP_111436189.1">
    <property type="nucleotide sequence ID" value="NZ_JACIGG010000008.1"/>
</dbReference>
<protein>
    <submittedName>
        <fullName evidence="1">Uncharacterized protein</fullName>
    </submittedName>
</protein>
<evidence type="ECO:0000313" key="1">
    <source>
        <dbReference type="EMBL" id="RAI24995.1"/>
    </source>
</evidence>
<gene>
    <name evidence="1" type="ORF">CH339_20160</name>
</gene>
<dbReference type="AlphaFoldDB" id="A0A327JFT6"/>
<accession>A0A327JFT6</accession>
<comment type="caution">
    <text evidence="1">The sequence shown here is derived from an EMBL/GenBank/DDBJ whole genome shotgun (WGS) entry which is preliminary data.</text>
</comment>
<evidence type="ECO:0000313" key="2">
    <source>
        <dbReference type="Proteomes" id="UP000249299"/>
    </source>
</evidence>